<comment type="caution">
    <text evidence="4">The sequence shown here is derived from an EMBL/GenBank/DDBJ whole genome shotgun (WGS) entry which is preliminary data.</text>
</comment>
<feature type="signal peptide" evidence="3">
    <location>
        <begin position="1"/>
        <end position="24"/>
    </location>
</feature>
<gene>
    <name evidence="4" type="ORF">CCAP1982_LOCUS1356</name>
</gene>
<feature type="transmembrane region" description="Helical" evidence="2">
    <location>
        <begin position="323"/>
        <end position="343"/>
    </location>
</feature>
<feature type="transmembrane region" description="Helical" evidence="2">
    <location>
        <begin position="204"/>
        <end position="222"/>
    </location>
</feature>
<evidence type="ECO:0000256" key="1">
    <source>
        <dbReference type="SAM" id="MobiDB-lite"/>
    </source>
</evidence>
<evidence type="ECO:0000256" key="3">
    <source>
        <dbReference type="SAM" id="SignalP"/>
    </source>
</evidence>
<name>A0A811U391_CERCA</name>
<keyword evidence="2" id="KW-0812">Transmembrane</keyword>
<protein>
    <submittedName>
        <fullName evidence="4">(Mediterranean fruit fly) hypothetical protein</fullName>
    </submittedName>
</protein>
<feature type="compositionally biased region" description="Polar residues" evidence="1">
    <location>
        <begin position="44"/>
        <end position="70"/>
    </location>
</feature>
<keyword evidence="2" id="KW-0472">Membrane</keyword>
<proteinExistence type="predicted"/>
<dbReference type="EMBL" id="CAJHJT010000001">
    <property type="protein sequence ID" value="CAD6992507.1"/>
    <property type="molecule type" value="Genomic_DNA"/>
</dbReference>
<feature type="region of interest" description="Disordered" evidence="1">
    <location>
        <begin position="38"/>
        <end position="70"/>
    </location>
</feature>
<accession>A0A811U391</accession>
<keyword evidence="3" id="KW-0732">Signal</keyword>
<dbReference type="PROSITE" id="PS51257">
    <property type="entry name" value="PROKAR_LIPOPROTEIN"/>
    <property type="match status" value="1"/>
</dbReference>
<dbReference type="AlphaFoldDB" id="A0A811U391"/>
<evidence type="ECO:0000313" key="4">
    <source>
        <dbReference type="EMBL" id="CAD6992507.1"/>
    </source>
</evidence>
<feature type="transmembrane region" description="Helical" evidence="2">
    <location>
        <begin position="180"/>
        <end position="197"/>
    </location>
</feature>
<evidence type="ECO:0000256" key="2">
    <source>
        <dbReference type="SAM" id="Phobius"/>
    </source>
</evidence>
<feature type="region of interest" description="Disordered" evidence="1">
    <location>
        <begin position="432"/>
        <end position="490"/>
    </location>
</feature>
<keyword evidence="5" id="KW-1185">Reference proteome</keyword>
<feature type="compositionally biased region" description="Basic and acidic residues" evidence="1">
    <location>
        <begin position="462"/>
        <end position="479"/>
    </location>
</feature>
<reference evidence="4" key="1">
    <citation type="submission" date="2020-11" db="EMBL/GenBank/DDBJ databases">
        <authorList>
            <person name="Whitehead M."/>
        </authorList>
    </citation>
    <scope>NUCLEOTIDE SEQUENCE</scope>
    <source>
        <strain evidence="4">EGII</strain>
    </source>
</reference>
<evidence type="ECO:0000313" key="5">
    <source>
        <dbReference type="Proteomes" id="UP000606786"/>
    </source>
</evidence>
<feature type="chain" id="PRO_5032870792" evidence="3">
    <location>
        <begin position="25"/>
        <end position="490"/>
    </location>
</feature>
<organism evidence="4 5">
    <name type="scientific">Ceratitis capitata</name>
    <name type="common">Mediterranean fruit fly</name>
    <name type="synonym">Tephritis capitata</name>
    <dbReference type="NCBI Taxonomy" id="7213"/>
    <lineage>
        <taxon>Eukaryota</taxon>
        <taxon>Metazoa</taxon>
        <taxon>Ecdysozoa</taxon>
        <taxon>Arthropoda</taxon>
        <taxon>Hexapoda</taxon>
        <taxon>Insecta</taxon>
        <taxon>Pterygota</taxon>
        <taxon>Neoptera</taxon>
        <taxon>Endopterygota</taxon>
        <taxon>Diptera</taxon>
        <taxon>Brachycera</taxon>
        <taxon>Muscomorpha</taxon>
        <taxon>Tephritoidea</taxon>
        <taxon>Tephritidae</taxon>
        <taxon>Ceratitis</taxon>
        <taxon>Ceratitis</taxon>
    </lineage>
</organism>
<dbReference type="Proteomes" id="UP000606786">
    <property type="component" value="Unassembled WGS sequence"/>
</dbReference>
<sequence>MKCYRTCLLVILFFFACSQRLAVATEDEDSWIDPDAWGREEHLQNPNRNTNSVQTLDTESNSHCNRNNADSPGEDAVALVYYKKLIAHLFNSNSFKYNDLNGEYTRALIFTVLPVQLEQLKKLNDPRDLDAVVTEILSKAKSPTEADYYSQQNSKKKIGIPGLIWDIIKDFFQLLKHSEVQFLLGTISILLIGWYWHRKYKISIIVLIIGAVLCFGYFHTYIECNRKIEAERLLEVLAHQEQLNTEPRWYTPIVNLFSSSEQDSKRAKFEYLKKASRINLNFCRPDHVFLLYANDLFLKQLTFLIDETTEAIQTLRSNLSFPFNYLAVVLLVMLIGYIVKYTFKYILSPRAWAGIWYAHQSGHNAPQHDALSGRTGTTHREDCLSGENLSMLLNAISGGSTSSAQITITHTTTAAALTQAKGVPSGVQEILTPIDNDGADTECDTSMSEPSESESKLSVPQEELKDSENKSDNKNEASKEYLVPAINDCK</sequence>
<keyword evidence="2" id="KW-1133">Transmembrane helix</keyword>
<dbReference type="OrthoDB" id="8061645at2759"/>